<name>Q1IHI2_KORVE</name>
<dbReference type="EMBL" id="CP000360">
    <property type="protein sequence ID" value="ABF43668.1"/>
    <property type="molecule type" value="Genomic_DNA"/>
</dbReference>
<dbReference type="InterPro" id="IPR037479">
    <property type="entry name" value="Tauto_MSAD"/>
</dbReference>
<accession>Q1IHI2</accession>
<dbReference type="PANTHER" id="PTHR38460:SF1">
    <property type="entry name" value="TAUTOMERASE YOLI-RELATED"/>
    <property type="match status" value="1"/>
</dbReference>
<dbReference type="SUPFAM" id="SSF55331">
    <property type="entry name" value="Tautomerase/MIF"/>
    <property type="match status" value="1"/>
</dbReference>
<proteinExistence type="predicted"/>
<dbReference type="Gene3D" id="3.30.429.10">
    <property type="entry name" value="Macrophage Migration Inhibitory Factor"/>
    <property type="match status" value="1"/>
</dbReference>
<protein>
    <submittedName>
        <fullName evidence="1">4-oxalocrotonate tautomerase</fullName>
    </submittedName>
</protein>
<dbReference type="RefSeq" id="WP_011525465.1">
    <property type="nucleotide sequence ID" value="NC_008009.1"/>
</dbReference>
<dbReference type="EnsemblBacteria" id="ABF43668">
    <property type="protein sequence ID" value="ABF43668"/>
    <property type="gene ID" value="Acid345_4668"/>
</dbReference>
<keyword evidence="2" id="KW-1185">Reference proteome</keyword>
<evidence type="ECO:0000313" key="1">
    <source>
        <dbReference type="EMBL" id="ABF43668.1"/>
    </source>
</evidence>
<dbReference type="PANTHER" id="PTHR38460">
    <property type="entry name" value="TAUTOMERASE YOLI-RELATED"/>
    <property type="match status" value="1"/>
</dbReference>
<dbReference type="Proteomes" id="UP000002432">
    <property type="component" value="Chromosome"/>
</dbReference>
<dbReference type="STRING" id="204669.Acid345_4668"/>
<evidence type="ECO:0000313" key="2">
    <source>
        <dbReference type="Proteomes" id="UP000002432"/>
    </source>
</evidence>
<dbReference type="eggNOG" id="COG1942">
    <property type="taxonomic scope" value="Bacteria"/>
</dbReference>
<dbReference type="Pfam" id="PF14552">
    <property type="entry name" value="Tautomerase_2"/>
    <property type="match status" value="1"/>
</dbReference>
<dbReference type="HOGENOM" id="CLU_148073_0_0_0"/>
<dbReference type="KEGG" id="aba:Acid345_4668"/>
<dbReference type="OrthoDB" id="9804765at2"/>
<reference evidence="1 2" key="1">
    <citation type="journal article" date="2009" name="Appl. Environ. Microbiol.">
        <title>Three genomes from the phylum Acidobacteria provide insight into the lifestyles of these microorganisms in soils.</title>
        <authorList>
            <person name="Ward N.L."/>
            <person name="Challacombe J.F."/>
            <person name="Janssen P.H."/>
            <person name="Henrissat B."/>
            <person name="Coutinho P.M."/>
            <person name="Wu M."/>
            <person name="Xie G."/>
            <person name="Haft D.H."/>
            <person name="Sait M."/>
            <person name="Badger J."/>
            <person name="Barabote R.D."/>
            <person name="Bradley B."/>
            <person name="Brettin T.S."/>
            <person name="Brinkac L.M."/>
            <person name="Bruce D."/>
            <person name="Creasy T."/>
            <person name="Daugherty S.C."/>
            <person name="Davidsen T.M."/>
            <person name="DeBoy R.T."/>
            <person name="Detter J.C."/>
            <person name="Dodson R.J."/>
            <person name="Durkin A.S."/>
            <person name="Ganapathy A."/>
            <person name="Gwinn-Giglio M."/>
            <person name="Han C.S."/>
            <person name="Khouri H."/>
            <person name="Kiss H."/>
            <person name="Kothari S.P."/>
            <person name="Madupu R."/>
            <person name="Nelson K.E."/>
            <person name="Nelson W.C."/>
            <person name="Paulsen I."/>
            <person name="Penn K."/>
            <person name="Ren Q."/>
            <person name="Rosovitz M.J."/>
            <person name="Selengut J.D."/>
            <person name="Shrivastava S."/>
            <person name="Sullivan S.A."/>
            <person name="Tapia R."/>
            <person name="Thompson L.S."/>
            <person name="Watkins K.L."/>
            <person name="Yang Q."/>
            <person name="Yu C."/>
            <person name="Zafar N."/>
            <person name="Zhou L."/>
            <person name="Kuske C.R."/>
        </authorList>
    </citation>
    <scope>NUCLEOTIDE SEQUENCE [LARGE SCALE GENOMIC DNA]</scope>
    <source>
        <strain evidence="1 2">Ellin345</strain>
    </source>
</reference>
<dbReference type="AlphaFoldDB" id="Q1IHI2"/>
<dbReference type="InterPro" id="IPR014347">
    <property type="entry name" value="Tautomerase/MIF_sf"/>
</dbReference>
<organism evidence="1 2">
    <name type="scientific">Koribacter versatilis (strain Ellin345)</name>
    <dbReference type="NCBI Taxonomy" id="204669"/>
    <lineage>
        <taxon>Bacteria</taxon>
        <taxon>Pseudomonadati</taxon>
        <taxon>Acidobacteriota</taxon>
        <taxon>Terriglobia</taxon>
        <taxon>Terriglobales</taxon>
        <taxon>Candidatus Korobacteraceae</taxon>
        <taxon>Candidatus Korobacter</taxon>
    </lineage>
</organism>
<gene>
    <name evidence="1" type="ordered locus">Acid345_4668</name>
</gene>
<sequence>MPLVVVHMIAGRPTAYRHKVADVIYQAMRDTLNVPNEDRFEIINEVEPDDFTFSPTYLGIERTDEGMFIQITLNSGRTLDQKKAFYKAVADGLHQQVHVRKQDVLINLVEVAKENWSFGNGEAQYAG</sequence>